<dbReference type="InterPro" id="IPR000182">
    <property type="entry name" value="GNAT_dom"/>
</dbReference>
<dbReference type="InterPro" id="IPR016181">
    <property type="entry name" value="Acyl_CoA_acyltransferase"/>
</dbReference>
<dbReference type="PANTHER" id="PTHR43420">
    <property type="entry name" value="ACETYLTRANSFERASE"/>
    <property type="match status" value="1"/>
</dbReference>
<dbReference type="Gene3D" id="3.40.630.30">
    <property type="match status" value="1"/>
</dbReference>
<evidence type="ECO:0000313" key="7">
    <source>
        <dbReference type="EMBL" id="TDP81728.1"/>
    </source>
</evidence>
<keyword evidence="7" id="KW-0687">Ribonucleoprotein</keyword>
<dbReference type="SUPFAM" id="SSF55729">
    <property type="entry name" value="Acyl-CoA N-acyltransferases (Nat)"/>
    <property type="match status" value="1"/>
</dbReference>
<sequence length="183" mass="20301">MPMLDTPTTHPQALADAAGEVIDRILTDADIPEVTAMERLACAHPLHAWTDDNYRSSLRAGYWARVRCDAATGRIVAVCVAMDGVDEVHLLNIAVAREQHGQGHAQALLRALYARCQQHRAEALWLEVRPSNQRARALYLREGFVDIGVRKHYYPAATGREDAVVMRREICASDPSEAPHALD</sequence>
<comment type="similarity">
    <text evidence="1 5">Belongs to the acetyltransferase family. RimI subfamily.</text>
</comment>
<dbReference type="HAMAP" id="MF_02210">
    <property type="entry name" value="RimI"/>
    <property type="match status" value="1"/>
</dbReference>
<keyword evidence="8" id="KW-1185">Reference proteome</keyword>
<comment type="function">
    <text evidence="5">Acetylates the N-terminal alanine of ribosomal protein bS18.</text>
</comment>
<dbReference type="InterPro" id="IPR050680">
    <property type="entry name" value="YpeA/RimI_acetyltransf"/>
</dbReference>
<dbReference type="GO" id="GO:0005840">
    <property type="term" value="C:ribosome"/>
    <property type="evidence" value="ECO:0007669"/>
    <property type="project" value="UniProtKB-KW"/>
</dbReference>
<dbReference type="AlphaFoldDB" id="A0A4V3CVA6"/>
<dbReference type="PROSITE" id="PS51186">
    <property type="entry name" value="GNAT"/>
    <property type="match status" value="1"/>
</dbReference>
<evidence type="ECO:0000313" key="8">
    <source>
        <dbReference type="Proteomes" id="UP000294593"/>
    </source>
</evidence>
<dbReference type="Proteomes" id="UP000294593">
    <property type="component" value="Unassembled WGS sequence"/>
</dbReference>
<dbReference type="InterPro" id="IPR043690">
    <property type="entry name" value="RimI"/>
</dbReference>
<keyword evidence="2 5" id="KW-0963">Cytoplasm</keyword>
<dbReference type="GO" id="GO:0008999">
    <property type="term" value="F:protein-N-terminal-alanine acetyltransferase activity"/>
    <property type="evidence" value="ECO:0007669"/>
    <property type="project" value="UniProtKB-UniRule"/>
</dbReference>
<feature type="domain" description="N-acetyltransferase" evidence="6">
    <location>
        <begin position="21"/>
        <end position="171"/>
    </location>
</feature>
<evidence type="ECO:0000256" key="1">
    <source>
        <dbReference type="ARBA" id="ARBA00005395"/>
    </source>
</evidence>
<comment type="catalytic activity">
    <reaction evidence="5">
        <text>N-terminal L-alanyl-[ribosomal protein bS18] + acetyl-CoA = N-terminal N(alpha)-acetyl-L-alanyl-[ribosomal protein bS18] + CoA + H(+)</text>
        <dbReference type="Rhea" id="RHEA:43756"/>
        <dbReference type="Rhea" id="RHEA-COMP:10676"/>
        <dbReference type="Rhea" id="RHEA-COMP:10677"/>
        <dbReference type="ChEBI" id="CHEBI:15378"/>
        <dbReference type="ChEBI" id="CHEBI:57287"/>
        <dbReference type="ChEBI" id="CHEBI:57288"/>
        <dbReference type="ChEBI" id="CHEBI:64718"/>
        <dbReference type="ChEBI" id="CHEBI:83683"/>
        <dbReference type="EC" id="2.3.1.266"/>
    </reaction>
</comment>
<dbReference type="GO" id="GO:0005737">
    <property type="term" value="C:cytoplasm"/>
    <property type="evidence" value="ECO:0007669"/>
    <property type="project" value="UniProtKB-SubCell"/>
</dbReference>
<protein>
    <recommendedName>
        <fullName evidence="5">[Ribosomal protein bS18]-alanine N-acetyltransferase</fullName>
        <ecNumber evidence="5">2.3.1.266</ecNumber>
    </recommendedName>
</protein>
<proteinExistence type="inferred from homology"/>
<dbReference type="InterPro" id="IPR006464">
    <property type="entry name" value="AcTrfase_RimI/Ard1"/>
</dbReference>
<evidence type="ECO:0000256" key="4">
    <source>
        <dbReference type="ARBA" id="ARBA00023315"/>
    </source>
</evidence>
<evidence type="ECO:0000256" key="2">
    <source>
        <dbReference type="ARBA" id="ARBA00022490"/>
    </source>
</evidence>
<feature type="binding site" evidence="5">
    <location>
        <begin position="93"/>
        <end position="95"/>
    </location>
    <ligand>
        <name>acetyl-CoA</name>
        <dbReference type="ChEBI" id="CHEBI:57288"/>
    </ligand>
</feature>
<dbReference type="EC" id="2.3.1.266" evidence="5"/>
<feature type="binding site" evidence="5">
    <location>
        <position position="132"/>
    </location>
    <ligand>
        <name>acetyl-CoA</name>
        <dbReference type="ChEBI" id="CHEBI:57288"/>
    </ligand>
</feature>
<keyword evidence="7" id="KW-0689">Ribosomal protein</keyword>
<organism evidence="7 8">
    <name type="scientific">Aquabacterium commune</name>
    <dbReference type="NCBI Taxonomy" id="70586"/>
    <lineage>
        <taxon>Bacteria</taxon>
        <taxon>Pseudomonadati</taxon>
        <taxon>Pseudomonadota</taxon>
        <taxon>Betaproteobacteria</taxon>
        <taxon>Burkholderiales</taxon>
        <taxon>Aquabacterium</taxon>
    </lineage>
</organism>
<feature type="active site" description="Proton acceptor" evidence="5">
    <location>
        <position position="127"/>
    </location>
</feature>
<reference evidence="7 8" key="1">
    <citation type="submission" date="2019-03" db="EMBL/GenBank/DDBJ databases">
        <title>Genomic Encyclopedia of Type Strains, Phase IV (KMG-IV): sequencing the most valuable type-strain genomes for metagenomic binning, comparative biology and taxonomic classification.</title>
        <authorList>
            <person name="Goeker M."/>
        </authorList>
    </citation>
    <scope>NUCLEOTIDE SEQUENCE [LARGE SCALE GENOMIC DNA]</scope>
    <source>
        <strain evidence="7 8">DSM 11901</strain>
    </source>
</reference>
<evidence type="ECO:0000256" key="3">
    <source>
        <dbReference type="ARBA" id="ARBA00022679"/>
    </source>
</evidence>
<keyword evidence="3 5" id="KW-0808">Transferase</keyword>
<gene>
    <name evidence="5" type="primary">rimI</name>
    <name evidence="7" type="ORF">EV672_107159</name>
</gene>
<dbReference type="CDD" id="cd04301">
    <property type="entry name" value="NAT_SF"/>
    <property type="match status" value="1"/>
</dbReference>
<dbReference type="EMBL" id="SNXW01000007">
    <property type="protein sequence ID" value="TDP81728.1"/>
    <property type="molecule type" value="Genomic_DNA"/>
</dbReference>
<comment type="caution">
    <text evidence="5">Lacks conserved residue(s) required for the propagation of feature annotation.</text>
</comment>
<dbReference type="PANTHER" id="PTHR43420:SF51">
    <property type="entry name" value="PEPTIDYL-LYSINE N-ACETYLTRANSFERASE YIAC"/>
    <property type="match status" value="1"/>
</dbReference>
<evidence type="ECO:0000256" key="5">
    <source>
        <dbReference type="HAMAP-Rule" id="MF_02210"/>
    </source>
</evidence>
<accession>A0A4V3CVA6</accession>
<evidence type="ECO:0000259" key="6">
    <source>
        <dbReference type="PROSITE" id="PS51186"/>
    </source>
</evidence>
<keyword evidence="4 5" id="KW-0012">Acyltransferase</keyword>
<dbReference type="NCBIfam" id="TIGR01575">
    <property type="entry name" value="rimI"/>
    <property type="match status" value="1"/>
</dbReference>
<dbReference type="Pfam" id="PF00583">
    <property type="entry name" value="Acetyltransf_1"/>
    <property type="match status" value="1"/>
</dbReference>
<comment type="caution">
    <text evidence="7">The sequence shown here is derived from an EMBL/GenBank/DDBJ whole genome shotgun (WGS) entry which is preliminary data.</text>
</comment>
<feature type="active site" description="Proton donor" evidence="5">
    <location>
        <position position="139"/>
    </location>
</feature>
<name>A0A4V3CVA6_9BURK</name>
<comment type="subcellular location">
    <subcellularLocation>
        <location evidence="5">Cytoplasm</location>
    </subcellularLocation>
</comment>